<keyword evidence="3" id="KW-1185">Reference proteome</keyword>
<dbReference type="Proteomes" id="UP001177023">
    <property type="component" value="Unassembled WGS sequence"/>
</dbReference>
<dbReference type="EMBL" id="CATQJA010002665">
    <property type="protein sequence ID" value="CAJ0582948.1"/>
    <property type="molecule type" value="Genomic_DNA"/>
</dbReference>
<proteinExistence type="predicted"/>
<comment type="caution">
    <text evidence="2">The sequence shown here is derived from an EMBL/GenBank/DDBJ whole genome shotgun (WGS) entry which is preliminary data.</text>
</comment>
<keyword evidence="1" id="KW-1133">Transmembrane helix</keyword>
<organism evidence="2 3">
    <name type="scientific">Mesorhabditis spiculigera</name>
    <dbReference type="NCBI Taxonomy" id="96644"/>
    <lineage>
        <taxon>Eukaryota</taxon>
        <taxon>Metazoa</taxon>
        <taxon>Ecdysozoa</taxon>
        <taxon>Nematoda</taxon>
        <taxon>Chromadorea</taxon>
        <taxon>Rhabditida</taxon>
        <taxon>Rhabditina</taxon>
        <taxon>Rhabditomorpha</taxon>
        <taxon>Rhabditoidea</taxon>
        <taxon>Rhabditidae</taxon>
        <taxon>Mesorhabditinae</taxon>
        <taxon>Mesorhabditis</taxon>
    </lineage>
</organism>
<feature type="transmembrane region" description="Helical" evidence="1">
    <location>
        <begin position="78"/>
        <end position="105"/>
    </location>
</feature>
<evidence type="ECO:0000256" key="1">
    <source>
        <dbReference type="SAM" id="Phobius"/>
    </source>
</evidence>
<protein>
    <submittedName>
        <fullName evidence="2">Uncharacterized protein</fullName>
    </submittedName>
</protein>
<accession>A0AA36G7R7</accession>
<evidence type="ECO:0000313" key="2">
    <source>
        <dbReference type="EMBL" id="CAJ0582948.1"/>
    </source>
</evidence>
<name>A0AA36G7R7_9BILA</name>
<reference evidence="2" key="1">
    <citation type="submission" date="2023-06" db="EMBL/GenBank/DDBJ databases">
        <authorList>
            <person name="Delattre M."/>
        </authorList>
    </citation>
    <scope>NUCLEOTIDE SEQUENCE</scope>
    <source>
        <strain evidence="2">AF72</strain>
    </source>
</reference>
<gene>
    <name evidence="2" type="ORF">MSPICULIGERA_LOCUS21073</name>
</gene>
<keyword evidence="1" id="KW-0472">Membrane</keyword>
<sequence length="150" mass="17357">MVDVEAGKKEKGRFIPELQLSVTKFNDSEEQMKLMMCEEMPSGYMENEEFETEYYPSQEEIYEFVCLHRIWRCPRASLLAFSLLLGLALGIVVLVVVMICTFLSLSKEKPSGREDVLGVISWLHYPVGDIAIRRANHTMSAYQHLNNFHY</sequence>
<feature type="non-terminal residue" evidence="2">
    <location>
        <position position="150"/>
    </location>
</feature>
<dbReference type="AlphaFoldDB" id="A0AA36G7R7"/>
<evidence type="ECO:0000313" key="3">
    <source>
        <dbReference type="Proteomes" id="UP001177023"/>
    </source>
</evidence>
<keyword evidence="1" id="KW-0812">Transmembrane</keyword>